<sequence length="616" mass="70815">VRIPLPKKALTEDDLRTHLRTYEWDSSGKIILEDVVTEGRLTHPVLFQRPKREERGHISSYSVFDVGADGSPIRVDNEDAEYDDEAPPKALTFWNSIKDINADDEDVGAVGRIIIAQEPSPMAFAAIHYAMNQWFDMDELFSSLIDSDSSSASPHRPFSSDTRHQRSFTFSFTYYTIIGEDRSPMPWQSHDKGGTREEKHLSLARCSSVVGLSLLGEPVRKIRNTSRRKSTKSRTGCVYDAFSPWVVLNIQAYPDWMGSSDAHDSTKHYVNGPEAFLATVLMEFRDARKRYEEIYRQITKMITPPVDTIFDADLRDERLFEDDKFTYTRGYFWAHQTFGAINDSIKAMIDAYEDTFTDDVWEGKHKSIWPILDETLPRNDNFQRRLFTLRRALEREIRNARTQIQENNERRLEIRDLRDQLFSGTSVLESRKSVELSGITILQGHNVKLLTLVNIFFLPLTFTTSVFGMTNMSTKPTYWQFGAVLACVCIPFFLLIGSLNTNKGHEFWKERCKASWRAIRWFFALLTAPDSTRDRSGTEENGLDGKETAQQKSKGSGIFPTCGRADSTDSDMIASPTYSEEMEESKAGDGERRRKWFARPGWAQGKRQRHRQQQEV</sequence>
<organism evidence="7 8">
    <name type="scientific">Phyllosticta capitalensis</name>
    <dbReference type="NCBI Taxonomy" id="121624"/>
    <lineage>
        <taxon>Eukaryota</taxon>
        <taxon>Fungi</taxon>
        <taxon>Dikarya</taxon>
        <taxon>Ascomycota</taxon>
        <taxon>Pezizomycotina</taxon>
        <taxon>Dothideomycetes</taxon>
        <taxon>Dothideomycetes incertae sedis</taxon>
        <taxon>Botryosphaeriales</taxon>
        <taxon>Phyllostictaceae</taxon>
        <taxon>Phyllosticta</taxon>
    </lineage>
</organism>
<keyword evidence="3 6" id="KW-1133">Transmembrane helix</keyword>
<proteinExistence type="predicted"/>
<keyword evidence="2 6" id="KW-0812">Transmembrane</keyword>
<feature type="compositionally biased region" description="Basic and acidic residues" evidence="5">
    <location>
        <begin position="533"/>
        <end position="549"/>
    </location>
</feature>
<dbReference type="SUPFAM" id="SSF144083">
    <property type="entry name" value="Magnesium transport protein CorA, transmembrane region"/>
    <property type="match status" value="1"/>
</dbReference>
<dbReference type="EMBL" id="JBBWRZ010000006">
    <property type="protein sequence ID" value="KAK8233829.1"/>
    <property type="molecule type" value="Genomic_DNA"/>
</dbReference>
<keyword evidence="8" id="KW-1185">Reference proteome</keyword>
<evidence type="ECO:0000256" key="3">
    <source>
        <dbReference type="ARBA" id="ARBA00022989"/>
    </source>
</evidence>
<feature type="compositionally biased region" description="Basic residues" evidence="5">
    <location>
        <begin position="606"/>
        <end position="616"/>
    </location>
</feature>
<feature type="region of interest" description="Disordered" evidence="5">
    <location>
        <begin position="533"/>
        <end position="616"/>
    </location>
</feature>
<accession>A0ABR1YNN0</accession>
<evidence type="ECO:0000256" key="6">
    <source>
        <dbReference type="SAM" id="Phobius"/>
    </source>
</evidence>
<name>A0ABR1YNN0_9PEZI</name>
<evidence type="ECO:0000313" key="7">
    <source>
        <dbReference type="EMBL" id="KAK8233829.1"/>
    </source>
</evidence>
<feature type="transmembrane region" description="Helical" evidence="6">
    <location>
        <begin position="478"/>
        <end position="499"/>
    </location>
</feature>
<gene>
    <name evidence="7" type="ORF">HDK90DRAFT_415912</name>
</gene>
<comment type="subcellular location">
    <subcellularLocation>
        <location evidence="1">Membrane</location>
        <topology evidence="1">Multi-pass membrane protein</topology>
    </subcellularLocation>
</comment>
<evidence type="ECO:0000256" key="4">
    <source>
        <dbReference type="ARBA" id="ARBA00023136"/>
    </source>
</evidence>
<evidence type="ECO:0000313" key="8">
    <source>
        <dbReference type="Proteomes" id="UP001492380"/>
    </source>
</evidence>
<protein>
    <submittedName>
        <fullName evidence="7">Uncharacterized protein</fullName>
    </submittedName>
</protein>
<feature type="non-terminal residue" evidence="7">
    <location>
        <position position="1"/>
    </location>
</feature>
<dbReference type="Gene3D" id="1.20.58.340">
    <property type="entry name" value="Magnesium transport protein CorA, transmembrane region"/>
    <property type="match status" value="1"/>
</dbReference>
<keyword evidence="4 6" id="KW-0472">Membrane</keyword>
<comment type="caution">
    <text evidence="7">The sequence shown here is derived from an EMBL/GenBank/DDBJ whole genome shotgun (WGS) entry which is preliminary data.</text>
</comment>
<dbReference type="Proteomes" id="UP001492380">
    <property type="component" value="Unassembled WGS sequence"/>
</dbReference>
<evidence type="ECO:0000256" key="5">
    <source>
        <dbReference type="SAM" id="MobiDB-lite"/>
    </source>
</evidence>
<evidence type="ECO:0000256" key="1">
    <source>
        <dbReference type="ARBA" id="ARBA00004141"/>
    </source>
</evidence>
<evidence type="ECO:0000256" key="2">
    <source>
        <dbReference type="ARBA" id="ARBA00022692"/>
    </source>
</evidence>
<dbReference type="InterPro" id="IPR045863">
    <property type="entry name" value="CorA_TM1_TM2"/>
</dbReference>
<reference evidence="7 8" key="1">
    <citation type="submission" date="2024-04" db="EMBL/GenBank/DDBJ databases">
        <title>Phyllosticta paracitricarpa is synonymous to the EU quarantine fungus P. citricarpa based on phylogenomic analyses.</title>
        <authorList>
            <consortium name="Lawrence Berkeley National Laboratory"/>
            <person name="Van Ingen-Buijs V.A."/>
            <person name="Van Westerhoven A.C."/>
            <person name="Haridas S."/>
            <person name="Skiadas P."/>
            <person name="Martin F."/>
            <person name="Groenewald J.Z."/>
            <person name="Crous P.W."/>
            <person name="Seidl M.F."/>
        </authorList>
    </citation>
    <scope>NUCLEOTIDE SEQUENCE [LARGE SCALE GENOMIC DNA]</scope>
    <source>
        <strain evidence="7 8">CBS 123374</strain>
    </source>
</reference>